<gene>
    <name evidence="1" type="ORF">EF514_02605</name>
</gene>
<evidence type="ECO:0000313" key="1">
    <source>
        <dbReference type="EMBL" id="RVU55181.1"/>
    </source>
</evidence>
<comment type="caution">
    <text evidence="1">The sequence shown here is derived from an EMBL/GenBank/DDBJ whole genome shotgun (WGS) entry which is preliminary data.</text>
</comment>
<name>A0A437S8C3_9FIRM</name>
<protein>
    <submittedName>
        <fullName evidence="1">DUF3793 family protein</fullName>
    </submittedName>
</protein>
<proteinExistence type="predicted"/>
<sequence length="195" mass="23242">MYKEEFLKFYNYIELYDDYNYLIAFLRFLTSPTTSGLKVGTMINICNSKRNLKDVWTRNSANLSKIINLSFIELKIFKNSILVYFFNENLLKNHLKNTEIKEYLINLNYGGKGNLDEYFNILKNNFKILNSCPNEIGVFLGYPLKDVKDFSYKDKKCKLSGYWKCYNDVYTSKIAFKKYDNEKLKIIKNYYEDAM</sequence>
<evidence type="ECO:0000313" key="2">
    <source>
        <dbReference type="Proteomes" id="UP000288812"/>
    </source>
</evidence>
<dbReference type="Pfam" id="PF12672">
    <property type="entry name" value="DUF3793"/>
    <property type="match status" value="1"/>
</dbReference>
<dbReference type="EMBL" id="RLIH01000003">
    <property type="protein sequence ID" value="RVU55181.1"/>
    <property type="molecule type" value="Genomic_DNA"/>
</dbReference>
<dbReference type="AlphaFoldDB" id="A0A437S8C3"/>
<dbReference type="InterPro" id="IPR024523">
    <property type="entry name" value="DUF3793"/>
</dbReference>
<dbReference type="Proteomes" id="UP000288812">
    <property type="component" value="Unassembled WGS sequence"/>
</dbReference>
<organism evidence="1 2">
    <name type="scientific">Anaerosphaera multitolerans</name>
    <dbReference type="NCBI Taxonomy" id="2487351"/>
    <lineage>
        <taxon>Bacteria</taxon>
        <taxon>Bacillati</taxon>
        <taxon>Bacillota</taxon>
        <taxon>Tissierellia</taxon>
        <taxon>Tissierellales</taxon>
        <taxon>Peptoniphilaceae</taxon>
        <taxon>Anaerosphaera</taxon>
    </lineage>
</organism>
<accession>A0A437S8C3</accession>
<reference evidence="1 2" key="1">
    <citation type="submission" date="2018-11" db="EMBL/GenBank/DDBJ databases">
        <title>Genome sequencing and assembly of Anaerosphaera sp. nov., GS7-6-2.</title>
        <authorList>
            <person name="Rettenmaier R."/>
            <person name="Liebl W."/>
            <person name="Zverlov V."/>
        </authorList>
    </citation>
    <scope>NUCLEOTIDE SEQUENCE [LARGE SCALE GENOMIC DNA]</scope>
    <source>
        <strain evidence="1 2">GS7-6-2</strain>
    </source>
</reference>
<dbReference type="RefSeq" id="WP_127723540.1">
    <property type="nucleotide sequence ID" value="NZ_RLIH01000003.1"/>
</dbReference>
<keyword evidence="2" id="KW-1185">Reference proteome</keyword>
<dbReference type="OrthoDB" id="5393676at2"/>